<keyword evidence="13" id="KW-1185">Reference proteome</keyword>
<keyword evidence="5" id="KW-0274">FAD</keyword>
<protein>
    <submittedName>
        <fullName evidence="12">NADH oxidoreductase Hcr</fullName>
    </submittedName>
</protein>
<dbReference type="Pfam" id="PF00970">
    <property type="entry name" value="FAD_binding_6"/>
    <property type="match status" value="1"/>
</dbReference>
<evidence type="ECO:0000256" key="2">
    <source>
        <dbReference type="ARBA" id="ARBA00022630"/>
    </source>
</evidence>
<dbReference type="PROSITE" id="PS51384">
    <property type="entry name" value="FAD_FR"/>
    <property type="match status" value="1"/>
</dbReference>
<comment type="similarity">
    <text evidence="9">In the N-terminal section; belongs to the FAD-binding oxidoreductase type 6 family.</text>
</comment>
<accession>A0A4V2Q2X4</accession>
<dbReference type="PANTHER" id="PTHR47354:SF6">
    <property type="entry name" value="NADH OXIDOREDUCTASE HCR"/>
    <property type="match status" value="1"/>
</dbReference>
<proteinExistence type="inferred from homology"/>
<dbReference type="GO" id="GO:0016491">
    <property type="term" value="F:oxidoreductase activity"/>
    <property type="evidence" value="ECO:0007669"/>
    <property type="project" value="UniProtKB-KW"/>
</dbReference>
<dbReference type="OrthoDB" id="9796486at2"/>
<evidence type="ECO:0000256" key="5">
    <source>
        <dbReference type="ARBA" id="ARBA00022827"/>
    </source>
</evidence>
<evidence type="ECO:0000256" key="4">
    <source>
        <dbReference type="ARBA" id="ARBA00022723"/>
    </source>
</evidence>
<dbReference type="Proteomes" id="UP000294555">
    <property type="component" value="Unassembled WGS sequence"/>
</dbReference>
<dbReference type="InterPro" id="IPR039261">
    <property type="entry name" value="FNR_nucleotide-bd"/>
</dbReference>
<dbReference type="PROSITE" id="PS51085">
    <property type="entry name" value="2FE2S_FER_2"/>
    <property type="match status" value="1"/>
</dbReference>
<keyword evidence="2" id="KW-0285">Flavoprotein</keyword>
<dbReference type="PANTHER" id="PTHR47354">
    <property type="entry name" value="NADH OXIDOREDUCTASE HCR"/>
    <property type="match status" value="1"/>
</dbReference>
<feature type="domain" description="FAD-binding FR-type" evidence="11">
    <location>
        <begin position="7"/>
        <end position="106"/>
    </location>
</feature>
<keyword evidence="3" id="KW-0001">2Fe-2S</keyword>
<dbReference type="Gene3D" id="3.10.20.30">
    <property type="match status" value="1"/>
</dbReference>
<comment type="caution">
    <text evidence="12">The sequence shown here is derived from an EMBL/GenBank/DDBJ whole genome shotgun (WGS) entry which is preliminary data.</text>
</comment>
<keyword evidence="4" id="KW-0479">Metal-binding</keyword>
<dbReference type="InterPro" id="IPR017927">
    <property type="entry name" value="FAD-bd_FR_type"/>
</dbReference>
<keyword evidence="6" id="KW-0560">Oxidoreductase</keyword>
<dbReference type="SUPFAM" id="SSF63380">
    <property type="entry name" value="Riboflavin synthase domain-like"/>
    <property type="match status" value="1"/>
</dbReference>
<evidence type="ECO:0000256" key="8">
    <source>
        <dbReference type="ARBA" id="ARBA00023014"/>
    </source>
</evidence>
<dbReference type="NCBIfam" id="NF007964">
    <property type="entry name" value="PRK10684.1"/>
    <property type="match status" value="1"/>
</dbReference>
<organism evidence="12 13">
    <name type="scientific">Sodalis ligni</name>
    <dbReference type="NCBI Taxonomy" id="2697027"/>
    <lineage>
        <taxon>Bacteria</taxon>
        <taxon>Pseudomonadati</taxon>
        <taxon>Pseudomonadota</taxon>
        <taxon>Gammaproteobacteria</taxon>
        <taxon>Enterobacterales</taxon>
        <taxon>Bruguierivoracaceae</taxon>
        <taxon>Sodalis</taxon>
    </lineage>
</organism>
<dbReference type="GO" id="GO:0051537">
    <property type="term" value="F:2 iron, 2 sulfur cluster binding"/>
    <property type="evidence" value="ECO:0007669"/>
    <property type="project" value="UniProtKB-KW"/>
</dbReference>
<comment type="cofactor">
    <cofactor evidence="1">
        <name>FAD</name>
        <dbReference type="ChEBI" id="CHEBI:57692"/>
    </cofactor>
</comment>
<dbReference type="InterPro" id="IPR001041">
    <property type="entry name" value="2Fe-2S_ferredoxin-type"/>
</dbReference>
<dbReference type="InterPro" id="IPR001433">
    <property type="entry name" value="OxRdtase_FAD/NAD-bd"/>
</dbReference>
<keyword evidence="8" id="KW-0411">Iron-sulfur</keyword>
<dbReference type="Pfam" id="PF00111">
    <property type="entry name" value="Fer2"/>
    <property type="match status" value="1"/>
</dbReference>
<gene>
    <name evidence="12" type="ORF">EZJ58_2642</name>
</gene>
<dbReference type="AlphaFoldDB" id="A0A4V2Q2X4"/>
<sequence length="325" mass="35700">MFAPHALCTHAMQVHHIEQETPDVWTLSLISHDVYAYQPGQFALVSINNSETLRAYTLSSTPGQSRFVTLTVRRLENGSGSGWLTQRVKTGDNLWLSDAQGDFTCARQEDERYLFLAAGCGVTPIMSMCRWLAANRPRADVQVIYSVRSPREVIFAKTWPTLQPWLKLTLFAEQQALPPVLAGRLTREHLAALVPDIAIRRVMACGPAPYMDQVEKDAMALGATAFMQERFHAPAVTGTRQLKITLARLQREFSAPVGVTLLAALEANKIPVNAACRAGVCGCCKTRILTGRYTTTSTMTLSPAEIAEGYVLACSCRLESDVALA</sequence>
<dbReference type="InterPro" id="IPR017938">
    <property type="entry name" value="Riboflavin_synthase-like_b-brl"/>
</dbReference>
<evidence type="ECO:0000256" key="6">
    <source>
        <dbReference type="ARBA" id="ARBA00023002"/>
    </source>
</evidence>
<dbReference type="RefSeq" id="WP_132923303.1">
    <property type="nucleotide sequence ID" value="NZ_SJOI01000001.1"/>
</dbReference>
<dbReference type="Gene3D" id="3.40.50.80">
    <property type="entry name" value="Nucleotide-binding domain of ferredoxin-NADP reductase (FNR) module"/>
    <property type="match status" value="1"/>
</dbReference>
<evidence type="ECO:0000256" key="7">
    <source>
        <dbReference type="ARBA" id="ARBA00023004"/>
    </source>
</evidence>
<dbReference type="Gene3D" id="2.40.30.10">
    <property type="entry name" value="Translation factors"/>
    <property type="match status" value="1"/>
</dbReference>
<feature type="domain" description="2Fe-2S ferredoxin-type" evidence="10">
    <location>
        <begin position="242"/>
        <end position="325"/>
    </location>
</feature>
<dbReference type="InterPro" id="IPR036010">
    <property type="entry name" value="2Fe-2S_ferredoxin-like_sf"/>
</dbReference>
<evidence type="ECO:0000256" key="3">
    <source>
        <dbReference type="ARBA" id="ARBA00022714"/>
    </source>
</evidence>
<dbReference type="Pfam" id="PF00175">
    <property type="entry name" value="NAD_binding_1"/>
    <property type="match status" value="1"/>
</dbReference>
<evidence type="ECO:0000313" key="12">
    <source>
        <dbReference type="EMBL" id="TCL04518.1"/>
    </source>
</evidence>
<evidence type="ECO:0000256" key="1">
    <source>
        <dbReference type="ARBA" id="ARBA00001974"/>
    </source>
</evidence>
<dbReference type="SUPFAM" id="SSF54292">
    <property type="entry name" value="2Fe-2S ferredoxin-like"/>
    <property type="match status" value="1"/>
</dbReference>
<keyword evidence="7" id="KW-0408">Iron</keyword>
<evidence type="ECO:0000313" key="13">
    <source>
        <dbReference type="Proteomes" id="UP000294555"/>
    </source>
</evidence>
<name>A0A4V2Q2X4_9GAMM</name>
<dbReference type="GO" id="GO:0046872">
    <property type="term" value="F:metal ion binding"/>
    <property type="evidence" value="ECO:0007669"/>
    <property type="project" value="UniProtKB-KW"/>
</dbReference>
<evidence type="ECO:0000259" key="10">
    <source>
        <dbReference type="PROSITE" id="PS51085"/>
    </source>
</evidence>
<dbReference type="InterPro" id="IPR008333">
    <property type="entry name" value="Cbr1-like_FAD-bd_dom"/>
</dbReference>
<dbReference type="InterPro" id="IPR050415">
    <property type="entry name" value="MRET"/>
</dbReference>
<evidence type="ECO:0000259" key="11">
    <source>
        <dbReference type="PROSITE" id="PS51384"/>
    </source>
</evidence>
<evidence type="ECO:0000256" key="9">
    <source>
        <dbReference type="ARBA" id="ARBA00061434"/>
    </source>
</evidence>
<reference evidence="12 13" key="1">
    <citation type="submission" date="2019-02" db="EMBL/GenBank/DDBJ databases">
        <title>Investigation of anaerobic lignin degradation for improved lignocellulosic biofuels.</title>
        <authorList>
            <person name="Deangelis K."/>
        </authorList>
    </citation>
    <scope>NUCLEOTIDE SEQUENCE [LARGE SCALE GENOMIC DNA]</scope>
    <source>
        <strain evidence="12 13">159R</strain>
    </source>
</reference>
<dbReference type="InterPro" id="IPR012675">
    <property type="entry name" value="Beta-grasp_dom_sf"/>
</dbReference>
<dbReference type="CDD" id="cd00207">
    <property type="entry name" value="fer2"/>
    <property type="match status" value="1"/>
</dbReference>
<dbReference type="EMBL" id="SJOI01000001">
    <property type="protein sequence ID" value="TCL04518.1"/>
    <property type="molecule type" value="Genomic_DNA"/>
</dbReference>
<dbReference type="SUPFAM" id="SSF52343">
    <property type="entry name" value="Ferredoxin reductase-like, C-terminal NADP-linked domain"/>
    <property type="match status" value="1"/>
</dbReference>
<dbReference type="PRINTS" id="PR00410">
    <property type="entry name" value="PHEHYDRXLASE"/>
</dbReference>